<feature type="domain" description="EamA" evidence="2">
    <location>
        <begin position="31"/>
        <end position="158"/>
    </location>
</feature>
<feature type="transmembrane region" description="Helical" evidence="1">
    <location>
        <begin position="29"/>
        <end position="48"/>
    </location>
</feature>
<evidence type="ECO:0000256" key="1">
    <source>
        <dbReference type="SAM" id="Phobius"/>
    </source>
</evidence>
<proteinExistence type="predicted"/>
<dbReference type="Pfam" id="PF00892">
    <property type="entry name" value="EamA"/>
    <property type="match status" value="2"/>
</dbReference>
<dbReference type="InterPro" id="IPR037185">
    <property type="entry name" value="EmrE-like"/>
</dbReference>
<dbReference type="Proteomes" id="UP000294958">
    <property type="component" value="Unassembled WGS sequence"/>
</dbReference>
<feature type="transmembrane region" description="Helical" evidence="1">
    <location>
        <begin position="241"/>
        <end position="263"/>
    </location>
</feature>
<name>A0A4R6YEK3_9HYPH</name>
<feature type="transmembrane region" description="Helical" evidence="1">
    <location>
        <begin position="270"/>
        <end position="290"/>
    </location>
</feature>
<dbReference type="AlphaFoldDB" id="A0A4R6YEK3"/>
<dbReference type="SUPFAM" id="SSF103481">
    <property type="entry name" value="Multidrug resistance efflux transporter EmrE"/>
    <property type="match status" value="2"/>
</dbReference>
<keyword evidence="1" id="KW-0812">Transmembrane</keyword>
<feature type="transmembrane region" description="Helical" evidence="1">
    <location>
        <begin position="173"/>
        <end position="192"/>
    </location>
</feature>
<evidence type="ECO:0000259" key="2">
    <source>
        <dbReference type="Pfam" id="PF00892"/>
    </source>
</evidence>
<keyword evidence="4" id="KW-1185">Reference proteome</keyword>
<dbReference type="PANTHER" id="PTHR22911">
    <property type="entry name" value="ACYL-MALONYL CONDENSING ENZYME-RELATED"/>
    <property type="match status" value="1"/>
</dbReference>
<feature type="domain" description="EamA" evidence="2">
    <location>
        <begin position="175"/>
        <end position="311"/>
    </location>
</feature>
<dbReference type="EMBL" id="SNZF01000014">
    <property type="protein sequence ID" value="TDR34423.1"/>
    <property type="molecule type" value="Genomic_DNA"/>
</dbReference>
<dbReference type="GO" id="GO:0016020">
    <property type="term" value="C:membrane"/>
    <property type="evidence" value="ECO:0007669"/>
    <property type="project" value="InterPro"/>
</dbReference>
<keyword evidence="1" id="KW-0472">Membrane</keyword>
<organism evidence="3 4">
    <name type="scientific">Aquamicrobium defluvii</name>
    <dbReference type="NCBI Taxonomy" id="69279"/>
    <lineage>
        <taxon>Bacteria</taxon>
        <taxon>Pseudomonadati</taxon>
        <taxon>Pseudomonadota</taxon>
        <taxon>Alphaproteobacteria</taxon>
        <taxon>Hyphomicrobiales</taxon>
        <taxon>Phyllobacteriaceae</taxon>
        <taxon>Aquamicrobium</taxon>
    </lineage>
</organism>
<keyword evidence="1" id="KW-1133">Transmembrane helix</keyword>
<gene>
    <name evidence="3" type="ORF">DES43_11429</name>
</gene>
<accession>A0A4R6YEK3</accession>
<comment type="caution">
    <text evidence="3">The sequence shown here is derived from an EMBL/GenBank/DDBJ whole genome shotgun (WGS) entry which is preliminary data.</text>
</comment>
<reference evidence="3 4" key="1">
    <citation type="submission" date="2019-03" db="EMBL/GenBank/DDBJ databases">
        <title>Genomic Encyclopedia of Type Strains, Phase IV (KMG-IV): sequencing the most valuable type-strain genomes for metagenomic binning, comparative biology and taxonomic classification.</title>
        <authorList>
            <person name="Goeker M."/>
        </authorList>
    </citation>
    <scope>NUCLEOTIDE SEQUENCE [LARGE SCALE GENOMIC DNA]</scope>
    <source>
        <strain evidence="3 4">DSM 11603</strain>
    </source>
</reference>
<dbReference type="InterPro" id="IPR000620">
    <property type="entry name" value="EamA_dom"/>
</dbReference>
<sequence>MAGLLLPARIDTAMSVSADNSPAAAGTMWPALIALVAGALAMAISPILVRLSDVGPFASAFYRVFLALPFLFAWMRIEQRHGKSAVPKKRFSPAVIATGLAFAGDLFFWHLAILNTTIANSTFFATTAPIWVGLLGWIVLGRRVTSATAVGLVFCLAGGGALVWRSFELSPDHLLGDFYGALTGLFFGIYFLTVERARETEGAAWITFHMSVITAALLALAAAGAWIFYGQQMFPSDATGWLVLVCLAAISHVGGQGLLSYALGTLPSMFSSLVIFMEALVASALAWLILGEAITPLQGLGGLAILFGIWLARPQAGARKNGKTK</sequence>
<feature type="transmembrane region" description="Helical" evidence="1">
    <location>
        <begin position="54"/>
        <end position="74"/>
    </location>
</feature>
<evidence type="ECO:0000313" key="3">
    <source>
        <dbReference type="EMBL" id="TDR34423.1"/>
    </source>
</evidence>
<feature type="transmembrane region" description="Helical" evidence="1">
    <location>
        <begin position="94"/>
        <end position="112"/>
    </location>
</feature>
<feature type="transmembrane region" description="Helical" evidence="1">
    <location>
        <begin position="118"/>
        <end position="140"/>
    </location>
</feature>
<feature type="transmembrane region" description="Helical" evidence="1">
    <location>
        <begin position="296"/>
        <end position="313"/>
    </location>
</feature>
<dbReference type="PANTHER" id="PTHR22911:SF76">
    <property type="entry name" value="EAMA DOMAIN-CONTAINING PROTEIN"/>
    <property type="match status" value="1"/>
</dbReference>
<feature type="transmembrane region" description="Helical" evidence="1">
    <location>
        <begin position="204"/>
        <end position="229"/>
    </location>
</feature>
<feature type="transmembrane region" description="Helical" evidence="1">
    <location>
        <begin position="147"/>
        <end position="167"/>
    </location>
</feature>
<evidence type="ECO:0000313" key="4">
    <source>
        <dbReference type="Proteomes" id="UP000294958"/>
    </source>
</evidence>
<protein>
    <submittedName>
        <fullName evidence="3">Drug/metabolite transporter (DMT)-like permease</fullName>
    </submittedName>
</protein>